<evidence type="ECO:0000256" key="5">
    <source>
        <dbReference type="ARBA" id="ARBA00022989"/>
    </source>
</evidence>
<feature type="transmembrane region" description="Helical" evidence="7">
    <location>
        <begin position="318"/>
        <end position="343"/>
    </location>
</feature>
<evidence type="ECO:0000256" key="7">
    <source>
        <dbReference type="SAM" id="Phobius"/>
    </source>
</evidence>
<feature type="transmembrane region" description="Helical" evidence="7">
    <location>
        <begin position="194"/>
        <end position="218"/>
    </location>
</feature>
<dbReference type="GO" id="GO:0009055">
    <property type="term" value="F:electron transfer activity"/>
    <property type="evidence" value="ECO:0007669"/>
    <property type="project" value="TreeGrafter"/>
</dbReference>
<dbReference type="InterPro" id="IPR003317">
    <property type="entry name" value="Cyt-d_oxidase_su2"/>
</dbReference>
<evidence type="ECO:0000256" key="4">
    <source>
        <dbReference type="ARBA" id="ARBA00022692"/>
    </source>
</evidence>
<dbReference type="PANTHER" id="PTHR43141:SF4">
    <property type="entry name" value="CYTOCHROME BD2 SUBUNIT II"/>
    <property type="match status" value="1"/>
</dbReference>
<keyword evidence="4 7" id="KW-0812">Transmembrane</keyword>
<feature type="transmembrane region" description="Helical" evidence="7">
    <location>
        <begin position="277"/>
        <end position="298"/>
    </location>
</feature>
<organism evidence="8 11">
    <name type="scientific">Teichococcus wenyumeiae</name>
    <dbReference type="NCBI Taxonomy" id="2478470"/>
    <lineage>
        <taxon>Bacteria</taxon>
        <taxon>Pseudomonadati</taxon>
        <taxon>Pseudomonadota</taxon>
        <taxon>Alphaproteobacteria</taxon>
        <taxon>Acetobacterales</taxon>
        <taxon>Roseomonadaceae</taxon>
        <taxon>Roseomonas</taxon>
    </lineage>
</organism>
<comment type="caution">
    <text evidence="8">The sequence shown here is derived from an EMBL/GenBank/DDBJ whole genome shotgun (WGS) entry which is preliminary data.</text>
</comment>
<proteinExistence type="inferred from homology"/>
<gene>
    <name evidence="8" type="primary">cydB</name>
    <name evidence="8" type="ORF">D6Z83_06925</name>
    <name evidence="9" type="ORF">EBE87_07150</name>
</gene>
<dbReference type="OrthoDB" id="9776710at2"/>
<evidence type="ECO:0000256" key="1">
    <source>
        <dbReference type="ARBA" id="ARBA00004651"/>
    </source>
</evidence>
<name>A0A3A9JED4_9PROT</name>
<protein>
    <submittedName>
        <fullName evidence="8">Cytochrome d ubiquinol oxidase subunit II</fullName>
    </submittedName>
</protein>
<keyword evidence="10" id="KW-1185">Reference proteome</keyword>
<keyword evidence="5 7" id="KW-1133">Transmembrane helix</keyword>
<dbReference type="PIRSF" id="PIRSF000267">
    <property type="entry name" value="Cyt_oxidse_sub2"/>
    <property type="match status" value="1"/>
</dbReference>
<dbReference type="Proteomes" id="UP000278036">
    <property type="component" value="Unassembled WGS sequence"/>
</dbReference>
<keyword evidence="6 7" id="KW-0472">Membrane</keyword>
<feature type="transmembrane region" description="Helical" evidence="7">
    <location>
        <begin position="6"/>
        <end position="37"/>
    </location>
</feature>
<dbReference type="PANTHER" id="PTHR43141">
    <property type="entry name" value="CYTOCHROME BD2 SUBUNIT II"/>
    <property type="match status" value="1"/>
</dbReference>
<accession>A0A3A9JED4</accession>
<dbReference type="GO" id="GO:0019646">
    <property type="term" value="P:aerobic electron transport chain"/>
    <property type="evidence" value="ECO:0007669"/>
    <property type="project" value="TreeGrafter"/>
</dbReference>
<feature type="transmembrane region" description="Helical" evidence="7">
    <location>
        <begin position="162"/>
        <end position="182"/>
    </location>
</feature>
<dbReference type="GO" id="GO:0005886">
    <property type="term" value="C:plasma membrane"/>
    <property type="evidence" value="ECO:0007669"/>
    <property type="project" value="UniProtKB-SubCell"/>
</dbReference>
<dbReference type="AlphaFoldDB" id="A0A3A9JED4"/>
<evidence type="ECO:0000256" key="2">
    <source>
        <dbReference type="ARBA" id="ARBA00007543"/>
    </source>
</evidence>
<feature type="transmembrane region" description="Helical" evidence="7">
    <location>
        <begin position="230"/>
        <end position="249"/>
    </location>
</feature>
<evidence type="ECO:0000256" key="6">
    <source>
        <dbReference type="ARBA" id="ARBA00023136"/>
    </source>
</evidence>
<dbReference type="Pfam" id="PF02322">
    <property type="entry name" value="Cyt_bd_oxida_II"/>
    <property type="match status" value="1"/>
</dbReference>
<dbReference type="NCBIfam" id="TIGR00203">
    <property type="entry name" value="cydB"/>
    <property type="match status" value="1"/>
</dbReference>
<evidence type="ECO:0000313" key="9">
    <source>
        <dbReference type="EMBL" id="RMI26143.1"/>
    </source>
</evidence>
<evidence type="ECO:0000313" key="11">
    <source>
        <dbReference type="Proteomes" id="UP000278036"/>
    </source>
</evidence>
<dbReference type="RefSeq" id="WP_120637599.1">
    <property type="nucleotide sequence ID" value="NZ_RAQU01000028.1"/>
</dbReference>
<evidence type="ECO:0000256" key="3">
    <source>
        <dbReference type="ARBA" id="ARBA00022475"/>
    </source>
</evidence>
<dbReference type="Proteomes" id="UP000274097">
    <property type="component" value="Unassembled WGS sequence"/>
</dbReference>
<reference evidence="8 11" key="1">
    <citation type="submission" date="2018-09" db="EMBL/GenBank/DDBJ databases">
        <title>Roseomonas sp. nov., isolated from feces of Tibetan antelopes in the Qinghai-Tibet plateau, China.</title>
        <authorList>
            <person name="Tian Z."/>
        </authorList>
    </citation>
    <scope>NUCLEOTIDE SEQUENCE [LARGE SCALE GENOMIC DNA]</scope>
    <source>
        <strain evidence="9 10">Z23</strain>
        <strain evidence="8 11">Z24</strain>
    </source>
</reference>
<sequence length="354" mass="39590">MEESLPLIWAVIIATAVFLYVCMDGFDLGLGILFPWFQEKEERDVMVNSVAPVWDGNETWLVMGGGGLFAVFPLAYATILPALYMPLILMLLALIFRGVSFEMRFKAETAWGQTWWDRAFSWGSYLATFCQGIALGALVQGIRVENRSYAGGWWDWLTPFSLLTGLALVIGYGLLGACWLIWRSEGDIAAKARRVARVLGFATLGCIALVSMIMPLLQPAFYERWFSMPWMLRAAPVPLLVLLLAWLFFRALPATAAREASAPHDPTGRSFRWRDGVPFLCVLGWFFLSYTGLGISLWPNIVPPDISIWDAAASPSSLLFLLVGASILIPIILCYTGYTYWLFRGKVRIGEGYH</sequence>
<dbReference type="GO" id="GO:0070069">
    <property type="term" value="C:cytochrome complex"/>
    <property type="evidence" value="ECO:0007669"/>
    <property type="project" value="TreeGrafter"/>
</dbReference>
<feature type="transmembrane region" description="Helical" evidence="7">
    <location>
        <begin position="122"/>
        <end position="142"/>
    </location>
</feature>
<comment type="subcellular location">
    <subcellularLocation>
        <location evidence="1">Cell membrane</location>
        <topology evidence="1">Multi-pass membrane protein</topology>
    </subcellularLocation>
</comment>
<evidence type="ECO:0000313" key="8">
    <source>
        <dbReference type="EMBL" id="RKK04912.1"/>
    </source>
</evidence>
<evidence type="ECO:0000313" key="10">
    <source>
        <dbReference type="Proteomes" id="UP000274097"/>
    </source>
</evidence>
<keyword evidence="3" id="KW-1003">Cell membrane</keyword>
<feature type="transmembrane region" description="Helical" evidence="7">
    <location>
        <begin position="83"/>
        <end position="101"/>
    </location>
</feature>
<dbReference type="InParanoid" id="A0A3A9JED4"/>
<dbReference type="EMBL" id="RAQU01000028">
    <property type="protein sequence ID" value="RKK04912.1"/>
    <property type="molecule type" value="Genomic_DNA"/>
</dbReference>
<dbReference type="GO" id="GO:0016682">
    <property type="term" value="F:oxidoreductase activity, acting on diphenols and related substances as donors, oxygen as acceptor"/>
    <property type="evidence" value="ECO:0007669"/>
    <property type="project" value="TreeGrafter"/>
</dbReference>
<dbReference type="EMBL" id="RFLX01000003">
    <property type="protein sequence ID" value="RMI26143.1"/>
    <property type="molecule type" value="Genomic_DNA"/>
</dbReference>
<comment type="similarity">
    <text evidence="2">Belongs to the cytochrome ubiquinol oxidase subunit 2 family.</text>
</comment>